<dbReference type="SMART" id="SM00849">
    <property type="entry name" value="Lactamase_B"/>
    <property type="match status" value="1"/>
</dbReference>
<dbReference type="GO" id="GO:0016787">
    <property type="term" value="F:hydrolase activity"/>
    <property type="evidence" value="ECO:0007669"/>
    <property type="project" value="UniProtKB-KW"/>
</dbReference>
<gene>
    <name evidence="2" type="ORF">BJ984_000709</name>
</gene>
<dbReference type="EMBL" id="JACCBM010000001">
    <property type="protein sequence ID" value="NYD69551.1"/>
    <property type="molecule type" value="Genomic_DNA"/>
</dbReference>
<keyword evidence="3" id="KW-1185">Reference proteome</keyword>
<dbReference type="InterPro" id="IPR036866">
    <property type="entry name" value="RibonucZ/Hydroxyglut_hydro"/>
</dbReference>
<dbReference type="PANTHER" id="PTHR42951:SF22">
    <property type="entry name" value="METALLO BETA-LACTAMASE SUPERFAMILY LIPOPROTEIN"/>
    <property type="match status" value="1"/>
</dbReference>
<comment type="caution">
    <text evidence="2">The sequence shown here is derived from an EMBL/GenBank/DDBJ whole genome shotgun (WGS) entry which is preliminary data.</text>
</comment>
<keyword evidence="2" id="KW-0378">Hydrolase</keyword>
<dbReference type="AlphaFoldDB" id="A0A852SL96"/>
<dbReference type="Proteomes" id="UP000549913">
    <property type="component" value="Unassembled WGS sequence"/>
</dbReference>
<evidence type="ECO:0000313" key="2">
    <source>
        <dbReference type="EMBL" id="NYD69551.1"/>
    </source>
</evidence>
<dbReference type="Gene3D" id="3.60.15.10">
    <property type="entry name" value="Ribonuclease Z/Hydroxyacylglutathione hydrolase-like"/>
    <property type="match status" value="1"/>
</dbReference>
<dbReference type="RefSeq" id="WP_179546864.1">
    <property type="nucleotide sequence ID" value="NZ_BSEW01000001.1"/>
</dbReference>
<dbReference type="Pfam" id="PF00753">
    <property type="entry name" value="Lactamase_B"/>
    <property type="match status" value="1"/>
</dbReference>
<reference evidence="2 3" key="1">
    <citation type="submission" date="2020-07" db="EMBL/GenBank/DDBJ databases">
        <title>Sequencing the genomes of 1000 actinobacteria strains.</title>
        <authorList>
            <person name="Klenk H.-P."/>
        </authorList>
    </citation>
    <scope>NUCLEOTIDE SEQUENCE [LARGE SCALE GENOMIC DNA]</scope>
    <source>
        <strain evidence="2 3">DSM 26474</strain>
    </source>
</reference>
<evidence type="ECO:0000259" key="1">
    <source>
        <dbReference type="SMART" id="SM00849"/>
    </source>
</evidence>
<dbReference type="InterPro" id="IPR050855">
    <property type="entry name" value="NDM-1-like"/>
</dbReference>
<dbReference type="InterPro" id="IPR001279">
    <property type="entry name" value="Metallo-B-lactamas"/>
</dbReference>
<name>A0A852SL96_9MICO</name>
<evidence type="ECO:0000313" key="3">
    <source>
        <dbReference type="Proteomes" id="UP000549913"/>
    </source>
</evidence>
<sequence length="353" mass="38426">MRTTPVPGVEAISEEELRAETSGEGLPPLAPVRDWLHVLPQALGSTHSPRYTLSYLVLDDAGGVHVVDPGWDSEENRARLESALDSLGRTVADVRSTVSTHLHRDHLGLAEHLRERAGARIVLHEREQAAIERLADARDRQTPGATTARLISWGVPAARREELEPMSIEVTAAWSSADRLLSDGDLLDIPGRQVEVLDTPGHTPGHVALVDRDARLVLTGDHLLPAIFGGIGLGGPAEDAIGDHLASLDRLEQLESGNSYASGGMYEVLPGHGYRFTGLTARVRETREHHRARSAEIAALLEQSPGATVWKVAEGVRWSAGWENLRPFHRFSALAQTAMHMNHLRLAHERGVG</sequence>
<dbReference type="PANTHER" id="PTHR42951">
    <property type="entry name" value="METALLO-BETA-LACTAMASE DOMAIN-CONTAINING"/>
    <property type="match status" value="1"/>
</dbReference>
<accession>A0A852SL96</accession>
<dbReference type="SUPFAM" id="SSF56281">
    <property type="entry name" value="Metallo-hydrolase/oxidoreductase"/>
    <property type="match status" value="1"/>
</dbReference>
<organism evidence="2 3">
    <name type="scientific">Herbiconiux flava</name>
    <dbReference type="NCBI Taxonomy" id="881268"/>
    <lineage>
        <taxon>Bacteria</taxon>
        <taxon>Bacillati</taxon>
        <taxon>Actinomycetota</taxon>
        <taxon>Actinomycetes</taxon>
        <taxon>Micrococcales</taxon>
        <taxon>Microbacteriaceae</taxon>
        <taxon>Herbiconiux</taxon>
    </lineage>
</organism>
<protein>
    <submittedName>
        <fullName evidence="2">Glyoxylase-like metal-dependent hydrolase (Beta-lactamase superfamily II)</fullName>
    </submittedName>
</protein>
<proteinExistence type="predicted"/>
<feature type="domain" description="Metallo-beta-lactamase" evidence="1">
    <location>
        <begin position="51"/>
        <end position="272"/>
    </location>
</feature>